<gene>
    <name evidence="1" type="ORF">FHP89_17070</name>
</gene>
<dbReference type="AlphaFoldDB" id="A0A557R239"/>
<protein>
    <recommendedName>
        <fullName evidence="3">Dicarboxylate transport domain-containing protein</fullName>
    </recommendedName>
</protein>
<proteinExistence type="predicted"/>
<sequence>MSLVLDGTAGRIRLDQLTAAGRQWRAVQLDCRRLRLDEGRIQCADARVGGVPELADARLNLDFSTQSRAGRLTAQFANDARLTATLAAHGALDLQFSHMPVSLLARVWPAAVQWHPVGALSGRASVDGRRATVSARLENAGFSDASGSHAAEALAGDVRLSAVRQGDAWRWEMRAAWTAGGVFWDPVFVPSGVSLLAEGQVSGQEVTLFSSRLEAPGVGDITAKGRFDMADRQIIDAAVSVRRADLAVAVPQFVLPVVAPAQTERWQVAGWVDLDVQWVGGELHGVEVGLDQVGFAYLGQRFRVGPLSGHLPWHRDTPAQGHLQVDGLHWQKLDFAPFLLDMSVEQGRIKVDPARLPVLDGAVIVDRLTVAKTEDGWQGAGGFFMEPVSMRALTEALDLPEMVGTLSASIPGLIVTPRRAALDGALVIALFDGYVQATGLEVIEPFGLVPRLRADVVAEHLDMAQLTETFSFGAVSGFIDLALNDLQMAAWKPVRFDAAVRSTPGDYRRRISQRAVEHITALGGPSASAAIQRSFLQFFSDFGYGEIGVGCRLASGVCQMEGLEGPGADASPFTIVRGGGIPALNVIGYNRRVNWDELIARVKAAIASDAAPIIK</sequence>
<evidence type="ECO:0000313" key="1">
    <source>
        <dbReference type="EMBL" id="TVO73386.1"/>
    </source>
</evidence>
<reference evidence="1 2" key="1">
    <citation type="submission" date="2019-07" db="EMBL/GenBank/DDBJ databases">
        <title>The pathways for chlorine oxyanion respiration interact through the shared metabolite chlorate.</title>
        <authorList>
            <person name="Barnum T.P."/>
            <person name="Cheng Y."/>
            <person name="Hill K.A."/>
            <person name="Lucas L.N."/>
            <person name="Carlson H.K."/>
            <person name="Coates J.D."/>
        </authorList>
    </citation>
    <scope>NUCLEOTIDE SEQUENCE [LARGE SCALE GENOMIC DNA]</scope>
    <source>
        <strain evidence="1 2">SFB-1</strain>
    </source>
</reference>
<evidence type="ECO:0008006" key="3">
    <source>
        <dbReference type="Google" id="ProtNLM"/>
    </source>
</evidence>
<accession>A0A557R239</accession>
<dbReference type="EMBL" id="VMNI01000018">
    <property type="protein sequence ID" value="TVO73386.1"/>
    <property type="molecule type" value="Genomic_DNA"/>
</dbReference>
<evidence type="ECO:0000313" key="2">
    <source>
        <dbReference type="Proteomes" id="UP000318349"/>
    </source>
</evidence>
<dbReference type="Proteomes" id="UP000318349">
    <property type="component" value="Unassembled WGS sequence"/>
</dbReference>
<organism evidence="1 2">
    <name type="scientific">Denitromonas halophila</name>
    <dbReference type="NCBI Taxonomy" id="1629404"/>
    <lineage>
        <taxon>Bacteria</taxon>
        <taxon>Pseudomonadati</taxon>
        <taxon>Pseudomonadota</taxon>
        <taxon>Betaproteobacteria</taxon>
        <taxon>Rhodocyclales</taxon>
        <taxon>Zoogloeaceae</taxon>
        <taxon>Denitromonas</taxon>
    </lineage>
</organism>
<name>A0A557R239_9RHOO</name>
<comment type="caution">
    <text evidence="1">The sequence shown here is derived from an EMBL/GenBank/DDBJ whole genome shotgun (WGS) entry which is preliminary data.</text>
</comment>